<dbReference type="EMBL" id="LCMA01000016">
    <property type="protein sequence ID" value="KKU25886.1"/>
    <property type="molecule type" value="Genomic_DNA"/>
</dbReference>
<keyword evidence="1" id="KW-0472">Membrane</keyword>
<comment type="caution">
    <text evidence="2">The sequence shown here is derived from an EMBL/GenBank/DDBJ whole genome shotgun (WGS) entry which is preliminary data.</text>
</comment>
<proteinExistence type="predicted"/>
<accession>A0A0G1NZH3</accession>
<organism evidence="2 3">
    <name type="scientific">Candidatus Magasanikbacteria bacterium GW2011_GWA2_46_17</name>
    <dbReference type="NCBI Taxonomy" id="1619042"/>
    <lineage>
        <taxon>Bacteria</taxon>
        <taxon>Candidatus Magasanikiibacteriota</taxon>
    </lineage>
</organism>
<feature type="transmembrane region" description="Helical" evidence="1">
    <location>
        <begin position="33"/>
        <end position="53"/>
    </location>
</feature>
<evidence type="ECO:0000256" key="1">
    <source>
        <dbReference type="SAM" id="Phobius"/>
    </source>
</evidence>
<protein>
    <submittedName>
        <fullName evidence="2">Uncharacterized protein</fullName>
    </submittedName>
</protein>
<sequence>MEHTNIKQKRKEKAFIEMFHVPCSMFYDTRGQALIIAVVFFLIITTTVGVGVINPVLRQVKQADDFARARASLFVSQSVNEDAVYRIKNNKQFVSPSTLSLNGYVATATSTAVADGLQIYSSGNAFNLVRNIQTHLTAGSGTSFYYGMQSGSGGMTLNNTATVVGNVFSNGPITGANSNIIKGTVVSAGPAGIINGVHATSSAYAHSIQNSTVGGDAYYVSISGSTVAGALYPGSPDQATSSLPISDAQITQWENDAVAGGTVTCSGGSYNISGSVTLGPKKIPCDLYINGSDKLYLTGPLWVTGNIQFSNTSKVAVDGSLSGKTVAIIADNPSNQTSSSKITASNSVEFQGAGANSYILLISQNKSAEQGGGTEAIEVSNSVNGKVLVYAGHGKIEISNSVNLKEVTAYKISVNNSAQVIYESGLANLLFTSGPAGGYVFDRWQEIQ</sequence>
<dbReference type="Proteomes" id="UP000034175">
    <property type="component" value="Unassembled WGS sequence"/>
</dbReference>
<name>A0A0G1NZH3_9BACT</name>
<evidence type="ECO:0000313" key="2">
    <source>
        <dbReference type="EMBL" id="KKU25886.1"/>
    </source>
</evidence>
<keyword evidence="1" id="KW-0812">Transmembrane</keyword>
<dbReference type="AlphaFoldDB" id="A0A0G1NZH3"/>
<reference evidence="2 3" key="1">
    <citation type="journal article" date="2015" name="Nature">
        <title>rRNA introns, odd ribosomes, and small enigmatic genomes across a large radiation of phyla.</title>
        <authorList>
            <person name="Brown C.T."/>
            <person name="Hug L.A."/>
            <person name="Thomas B.C."/>
            <person name="Sharon I."/>
            <person name="Castelle C.J."/>
            <person name="Singh A."/>
            <person name="Wilkins M.J."/>
            <person name="Williams K.H."/>
            <person name="Banfield J.F."/>
        </authorList>
    </citation>
    <scope>NUCLEOTIDE SEQUENCE [LARGE SCALE GENOMIC DNA]</scope>
</reference>
<keyword evidence="1" id="KW-1133">Transmembrane helix</keyword>
<gene>
    <name evidence="2" type="ORF">UX39_C0016G0007</name>
</gene>
<evidence type="ECO:0000313" key="3">
    <source>
        <dbReference type="Proteomes" id="UP000034175"/>
    </source>
</evidence>